<dbReference type="Pfam" id="PF03140">
    <property type="entry name" value="DUF247"/>
    <property type="match status" value="1"/>
</dbReference>
<dbReference type="Proteomes" id="UP000694853">
    <property type="component" value="Unplaced"/>
</dbReference>
<sequence>MEGRNRDEVAIKIENMLEKAEPLLNSENCIHRVHTELRNLNKEAYTPQVVSIGPFHKGCERLQNMESLKQMYCQKFIQRAETVTGTTLDNLVKCVQDSESDVRRCYSDNMNLTPEEFVELILVDCGFIIELFIRNYDDWPNNDGSHEDHAVSFKPWLTTAIELDLILLENQLPFSVLEKLYNQAFNSDFDPSFSKLTFKYFGEYNTLKLKPTFTPKHFTDLLRTFHLQPDGSRPQREGSVMQIKSATELTEAGVKFRVNEKSNCFLDLKFSENCLEIPKFRVEDSTEILFRNMVALEQ</sequence>
<dbReference type="GeneID" id="113847344"/>
<keyword evidence="1" id="KW-1185">Reference proteome</keyword>
<dbReference type="RefSeq" id="XP_027332180.1">
    <property type="nucleotide sequence ID" value="XM_027476379.1"/>
</dbReference>
<evidence type="ECO:0000313" key="2">
    <source>
        <dbReference type="RefSeq" id="XP_027332180.1"/>
    </source>
</evidence>
<gene>
    <name evidence="2" type="primary">LOC113847344</name>
</gene>
<dbReference type="OrthoDB" id="672127at2759"/>
<dbReference type="InterPro" id="IPR004158">
    <property type="entry name" value="DUF247_pln"/>
</dbReference>
<evidence type="ECO:0000313" key="1">
    <source>
        <dbReference type="Proteomes" id="UP000694853"/>
    </source>
</evidence>
<dbReference type="PANTHER" id="PTHR31170:SF9">
    <property type="entry name" value="PROTEIN, PUTATIVE (DUF247)-RELATED"/>
    <property type="match status" value="1"/>
</dbReference>
<protein>
    <submittedName>
        <fullName evidence="2">UPF0481 protein At3g47200-like</fullName>
    </submittedName>
</protein>
<name>A0A8B8JL32_ABRPR</name>
<dbReference type="AlphaFoldDB" id="A0A8B8JL32"/>
<reference evidence="1" key="1">
    <citation type="journal article" date="2019" name="Toxins">
        <title>Detection of Abrin-Like and Prepropulchellin-Like Toxin Genes and Transcripts Using Whole Genome Sequencing and Full-Length Transcript Sequencing of Abrus precatorius.</title>
        <authorList>
            <person name="Hovde B.T."/>
            <person name="Daligault H.E."/>
            <person name="Hanschen E.R."/>
            <person name="Kunde Y.A."/>
            <person name="Johnson M.B."/>
            <person name="Starkenburg S.R."/>
            <person name="Johnson S.L."/>
        </authorList>
    </citation>
    <scope>NUCLEOTIDE SEQUENCE [LARGE SCALE GENOMIC DNA]</scope>
</reference>
<reference evidence="2" key="2">
    <citation type="submission" date="2025-08" db="UniProtKB">
        <authorList>
            <consortium name="RefSeq"/>
        </authorList>
    </citation>
    <scope>IDENTIFICATION</scope>
    <source>
        <tissue evidence="2">Young leaves</tissue>
    </source>
</reference>
<accession>A0A8B8JL32</accession>
<proteinExistence type="predicted"/>
<organism evidence="1 2">
    <name type="scientific">Abrus precatorius</name>
    <name type="common">Indian licorice</name>
    <name type="synonym">Glycine abrus</name>
    <dbReference type="NCBI Taxonomy" id="3816"/>
    <lineage>
        <taxon>Eukaryota</taxon>
        <taxon>Viridiplantae</taxon>
        <taxon>Streptophyta</taxon>
        <taxon>Embryophyta</taxon>
        <taxon>Tracheophyta</taxon>
        <taxon>Spermatophyta</taxon>
        <taxon>Magnoliopsida</taxon>
        <taxon>eudicotyledons</taxon>
        <taxon>Gunneridae</taxon>
        <taxon>Pentapetalae</taxon>
        <taxon>rosids</taxon>
        <taxon>fabids</taxon>
        <taxon>Fabales</taxon>
        <taxon>Fabaceae</taxon>
        <taxon>Papilionoideae</taxon>
        <taxon>50 kb inversion clade</taxon>
        <taxon>NPAAA clade</taxon>
        <taxon>indigoferoid/millettioid clade</taxon>
        <taxon>Abreae</taxon>
        <taxon>Abrus</taxon>
    </lineage>
</organism>
<dbReference type="PANTHER" id="PTHR31170">
    <property type="entry name" value="BNAC04G53230D PROTEIN"/>
    <property type="match status" value="1"/>
</dbReference>
<dbReference type="KEGG" id="aprc:113847344"/>